<keyword evidence="2" id="KW-1185">Reference proteome</keyword>
<dbReference type="AlphaFoldDB" id="A0A210PI68"/>
<accession>A0A210PI68</accession>
<protein>
    <submittedName>
        <fullName evidence="1">Uncharacterized protein</fullName>
    </submittedName>
</protein>
<evidence type="ECO:0000313" key="2">
    <source>
        <dbReference type="Proteomes" id="UP000242188"/>
    </source>
</evidence>
<organism evidence="1 2">
    <name type="scientific">Mizuhopecten yessoensis</name>
    <name type="common">Japanese scallop</name>
    <name type="synonym">Patinopecten yessoensis</name>
    <dbReference type="NCBI Taxonomy" id="6573"/>
    <lineage>
        <taxon>Eukaryota</taxon>
        <taxon>Metazoa</taxon>
        <taxon>Spiralia</taxon>
        <taxon>Lophotrochozoa</taxon>
        <taxon>Mollusca</taxon>
        <taxon>Bivalvia</taxon>
        <taxon>Autobranchia</taxon>
        <taxon>Pteriomorphia</taxon>
        <taxon>Pectinida</taxon>
        <taxon>Pectinoidea</taxon>
        <taxon>Pectinidae</taxon>
        <taxon>Mizuhopecten</taxon>
    </lineage>
</organism>
<dbReference type="EMBL" id="NEDP02076665">
    <property type="protein sequence ID" value="OWF36173.1"/>
    <property type="molecule type" value="Genomic_DNA"/>
</dbReference>
<evidence type="ECO:0000313" key="1">
    <source>
        <dbReference type="EMBL" id="OWF36173.1"/>
    </source>
</evidence>
<comment type="caution">
    <text evidence="1">The sequence shown here is derived from an EMBL/GenBank/DDBJ whole genome shotgun (WGS) entry which is preliminary data.</text>
</comment>
<reference evidence="1 2" key="1">
    <citation type="journal article" date="2017" name="Nat. Ecol. Evol.">
        <title>Scallop genome provides insights into evolution of bilaterian karyotype and development.</title>
        <authorList>
            <person name="Wang S."/>
            <person name="Zhang J."/>
            <person name="Jiao W."/>
            <person name="Li J."/>
            <person name="Xun X."/>
            <person name="Sun Y."/>
            <person name="Guo X."/>
            <person name="Huan P."/>
            <person name="Dong B."/>
            <person name="Zhang L."/>
            <person name="Hu X."/>
            <person name="Sun X."/>
            <person name="Wang J."/>
            <person name="Zhao C."/>
            <person name="Wang Y."/>
            <person name="Wang D."/>
            <person name="Huang X."/>
            <person name="Wang R."/>
            <person name="Lv J."/>
            <person name="Li Y."/>
            <person name="Zhang Z."/>
            <person name="Liu B."/>
            <person name="Lu W."/>
            <person name="Hui Y."/>
            <person name="Liang J."/>
            <person name="Zhou Z."/>
            <person name="Hou R."/>
            <person name="Li X."/>
            <person name="Liu Y."/>
            <person name="Li H."/>
            <person name="Ning X."/>
            <person name="Lin Y."/>
            <person name="Zhao L."/>
            <person name="Xing Q."/>
            <person name="Dou J."/>
            <person name="Li Y."/>
            <person name="Mao J."/>
            <person name="Guo H."/>
            <person name="Dou H."/>
            <person name="Li T."/>
            <person name="Mu C."/>
            <person name="Jiang W."/>
            <person name="Fu Q."/>
            <person name="Fu X."/>
            <person name="Miao Y."/>
            <person name="Liu J."/>
            <person name="Yu Q."/>
            <person name="Li R."/>
            <person name="Liao H."/>
            <person name="Li X."/>
            <person name="Kong Y."/>
            <person name="Jiang Z."/>
            <person name="Chourrout D."/>
            <person name="Li R."/>
            <person name="Bao Z."/>
        </authorList>
    </citation>
    <scope>NUCLEOTIDE SEQUENCE [LARGE SCALE GENOMIC DNA]</scope>
    <source>
        <strain evidence="1 2">PY_sf001</strain>
    </source>
</reference>
<dbReference type="OrthoDB" id="9888309at2759"/>
<proteinExistence type="predicted"/>
<sequence>MRAECFRPIGRSVSDLTLTQRSRDDLERFYMPTSVVSVQYDVPRVLGPYSSPPHSSQGARPRRPIHLPVSSVTQRTPHRHSLKIEASSYTKSDCLVTSEGQQVKGSAIQVKDTVEEKMYNLHHVDTQGTCEVVPACERGHAGVLTSIASVSMFFLAGRPAGPDTRSLVKGKICWSLDLDKGKLCWPLGLVKGKICLALGLDKGKLCWPSGLVKGKICWPLGLDKGKFCWP</sequence>
<gene>
    <name evidence="1" type="ORF">KP79_PYT09028</name>
</gene>
<dbReference type="Proteomes" id="UP000242188">
    <property type="component" value="Unassembled WGS sequence"/>
</dbReference>
<name>A0A210PI68_MIZYE</name>